<protein>
    <submittedName>
        <fullName evidence="1">Transposase IS4</fullName>
    </submittedName>
</protein>
<gene>
    <name evidence="1" type="ORF">P353_22530</name>
</gene>
<dbReference type="Proteomes" id="UP000029553">
    <property type="component" value="Unassembled WGS sequence"/>
</dbReference>
<sequence length="34" mass="3833">MSRTFECQVNELHISAAILNRFTELGRPQMVAVA</sequence>
<reference evidence="1 2" key="1">
    <citation type="submission" date="2013-09" db="EMBL/GenBank/DDBJ databases">
        <title>High correlation between genotypes and phenotypes of environmental bacteria Comamonas testosteroni strains.</title>
        <authorList>
            <person name="Liu L."/>
            <person name="Zhu W."/>
            <person name="Xia X."/>
            <person name="Xu B."/>
            <person name="Luo M."/>
            <person name="Wang G."/>
        </authorList>
    </citation>
    <scope>NUCLEOTIDE SEQUENCE [LARGE SCALE GENOMIC DNA]</scope>
    <source>
        <strain evidence="1 2">JL40</strain>
    </source>
</reference>
<comment type="caution">
    <text evidence="1">The sequence shown here is derived from an EMBL/GenBank/DDBJ whole genome shotgun (WGS) entry which is preliminary data.</text>
</comment>
<organism evidence="1 2">
    <name type="scientific">Comamonas testosteroni</name>
    <name type="common">Pseudomonas testosteroni</name>
    <dbReference type="NCBI Taxonomy" id="285"/>
    <lineage>
        <taxon>Bacteria</taxon>
        <taxon>Pseudomonadati</taxon>
        <taxon>Pseudomonadota</taxon>
        <taxon>Betaproteobacteria</taxon>
        <taxon>Burkholderiales</taxon>
        <taxon>Comamonadaceae</taxon>
        <taxon>Comamonas</taxon>
    </lineage>
</organism>
<evidence type="ECO:0000313" key="1">
    <source>
        <dbReference type="EMBL" id="KGH26249.1"/>
    </source>
</evidence>
<dbReference type="EMBL" id="AWOR01000070">
    <property type="protein sequence ID" value="KGH26249.1"/>
    <property type="molecule type" value="Genomic_DNA"/>
</dbReference>
<accession>A0A096F8D2</accession>
<evidence type="ECO:0000313" key="2">
    <source>
        <dbReference type="Proteomes" id="UP000029553"/>
    </source>
</evidence>
<proteinExistence type="predicted"/>
<dbReference type="AlphaFoldDB" id="A0A096F8D2"/>
<name>A0A096F8D2_COMTE</name>